<dbReference type="Ensembl" id="ENSPCET00000015284.1">
    <property type="protein sequence ID" value="ENSPCEP00000014755.1"/>
    <property type="gene ID" value="ENSPCEG00000011692.1"/>
</dbReference>
<accession>A0A8C8VKH9</accession>
<feature type="compositionally biased region" description="Pro residues" evidence="1">
    <location>
        <begin position="125"/>
        <end position="134"/>
    </location>
</feature>
<organism evidence="3 4">
    <name type="scientific">Pelusios castaneus</name>
    <name type="common">West African mud turtle</name>
    <dbReference type="NCBI Taxonomy" id="367368"/>
    <lineage>
        <taxon>Eukaryota</taxon>
        <taxon>Metazoa</taxon>
        <taxon>Chordata</taxon>
        <taxon>Craniata</taxon>
        <taxon>Vertebrata</taxon>
        <taxon>Euteleostomi</taxon>
        <taxon>Archelosauria</taxon>
        <taxon>Testudinata</taxon>
        <taxon>Testudines</taxon>
        <taxon>Pleurodira</taxon>
        <taxon>Pelomedusidae</taxon>
        <taxon>Pelusios</taxon>
    </lineage>
</organism>
<evidence type="ECO:0000259" key="2">
    <source>
        <dbReference type="Pfam" id="PF02093"/>
    </source>
</evidence>
<feature type="region of interest" description="Disordered" evidence="1">
    <location>
        <begin position="278"/>
        <end position="306"/>
    </location>
</feature>
<reference evidence="3" key="2">
    <citation type="submission" date="2025-09" db="UniProtKB">
        <authorList>
            <consortium name="Ensembl"/>
        </authorList>
    </citation>
    <scope>IDENTIFICATION</scope>
</reference>
<dbReference type="Gene3D" id="1.10.375.10">
    <property type="entry name" value="Human Immunodeficiency Virus Type 1 Capsid Protein"/>
    <property type="match status" value="1"/>
</dbReference>
<dbReference type="Pfam" id="PF02093">
    <property type="entry name" value="Gag_p30"/>
    <property type="match status" value="1"/>
</dbReference>
<evidence type="ECO:0000256" key="1">
    <source>
        <dbReference type="SAM" id="MobiDB-lite"/>
    </source>
</evidence>
<dbReference type="InterPro" id="IPR010999">
    <property type="entry name" value="Retrovr_matrix"/>
</dbReference>
<evidence type="ECO:0000313" key="4">
    <source>
        <dbReference type="Proteomes" id="UP000694393"/>
    </source>
</evidence>
<protein>
    <recommendedName>
        <fullName evidence="2">Core shell protein Gag P30 domain-containing protein</fullName>
    </recommendedName>
</protein>
<name>A0A8C8VKH9_9SAUR</name>
<dbReference type="Gene3D" id="1.10.150.180">
    <property type="entry name" value="Gamma-retroviral matrix domain"/>
    <property type="match status" value="1"/>
</dbReference>
<keyword evidence="4" id="KW-1185">Reference proteome</keyword>
<dbReference type="SUPFAM" id="SSF47943">
    <property type="entry name" value="Retrovirus capsid protein, N-terminal core domain"/>
    <property type="match status" value="1"/>
</dbReference>
<dbReference type="SUPFAM" id="SSF47836">
    <property type="entry name" value="Retroviral matrix proteins"/>
    <property type="match status" value="1"/>
</dbReference>
<proteinExistence type="predicted"/>
<feature type="compositionally biased region" description="Polar residues" evidence="1">
    <location>
        <begin position="136"/>
        <end position="153"/>
    </location>
</feature>
<feature type="compositionally biased region" description="Gly residues" evidence="1">
    <location>
        <begin position="156"/>
        <end position="166"/>
    </location>
</feature>
<dbReference type="InterPro" id="IPR050462">
    <property type="entry name" value="Retroviral_Gag-Pol_poly"/>
</dbReference>
<dbReference type="InterPro" id="IPR003036">
    <property type="entry name" value="Gag_P30"/>
</dbReference>
<reference evidence="3" key="1">
    <citation type="submission" date="2025-08" db="UniProtKB">
        <authorList>
            <consortium name="Ensembl"/>
        </authorList>
    </citation>
    <scope>IDENTIFICATION</scope>
</reference>
<feature type="region of interest" description="Disordered" evidence="1">
    <location>
        <begin position="119"/>
        <end position="179"/>
    </location>
</feature>
<dbReference type="InterPro" id="IPR036946">
    <property type="entry name" value="G_retro_matrix_sf"/>
</dbReference>
<dbReference type="GO" id="GO:0019068">
    <property type="term" value="P:virion assembly"/>
    <property type="evidence" value="ECO:0007669"/>
    <property type="project" value="InterPro"/>
</dbReference>
<dbReference type="PANTHER" id="PTHR33166">
    <property type="entry name" value="GAG_P30 DOMAIN-CONTAINING PROTEIN"/>
    <property type="match status" value="1"/>
</dbReference>
<dbReference type="AlphaFoldDB" id="A0A8C8VKH9"/>
<dbReference type="Proteomes" id="UP000694393">
    <property type="component" value="Unplaced"/>
</dbReference>
<evidence type="ECO:0000313" key="3">
    <source>
        <dbReference type="Ensembl" id="ENSPCEP00000014755.1"/>
    </source>
</evidence>
<feature type="domain" description="Core shell protein Gag P30" evidence="2">
    <location>
        <begin position="221"/>
        <end position="333"/>
    </location>
</feature>
<sequence length="336" mass="37805">MGQGMVVPETSPLGYVLSNWEKISGTNLIKKPKLVKLCQEVWPEYTRKREEVQWPQEGSFVETKLRYLRGFVETPHPKQMDYWYVWANAAESFKRLIGVTMPSLVESKPPPYQVVNRDSEEWFPSAPPPPPPEIPNQDSAISSTGTASVNLNTGASGSGNAQGGGGDETHRGGPAEGTRSKIQFRLDPEDANVQAPLRQHPVPTQTGISFAYVHIPFNPQDIWMWQQHTPKFRDDPEAVKRRIQTIISSYNPDWKDMDQLLTALLSTDEKLEVINRGNGWAGEDSHTDREPWPPSEPNWDLNAPGDGIAATYRQRLQRARQTLLEGLRLAGQKKCD</sequence>
<dbReference type="InterPro" id="IPR008919">
    <property type="entry name" value="Retrov_capsid_N"/>
</dbReference>